<proteinExistence type="predicted"/>
<evidence type="ECO:0000313" key="2">
    <source>
        <dbReference type="EMBL" id="KAF9806633.1"/>
    </source>
</evidence>
<evidence type="ECO:0000256" key="1">
    <source>
        <dbReference type="SAM" id="MobiDB-lite"/>
    </source>
</evidence>
<sequence length="1373" mass="148474">MSDQIARPFVPEIEDPSFFHFQPPRDGAAFEELKTHYSKLRSAPLLRFTETDEEHGARIDAIAGERKAISIPITATARWKPSQTPWSIVTEDHRPVPAVVLHPGFENLDQLEFSLVEPLKTGRKRCAQVYKGTLSRRSSSEPPVVVVFKIFQECYIPLPWVLHPEMGLDHGFWPDGAQQARLQTWAHQQLKPMQGKEIPWLYGVFKFKLPADEAYGLVTEYVEGVPGYCVQLDSIWSSEDELLKLAEYALSTALDMSKLGVVHCDLKKQNLIIRQGDAKFPIVFIDFGNAKAVGSETRVSNGYGILQELIQMGFPKEVLPCSFPATATTTSGVLPEMNPPGARRAPTLLFIPVTPQMAIVVQPCLPEADIAVNCMCIVRILQESKIAMLWLHIASQMGLALFTFVVQMQMHGNLYVPQPIGLLLDAAVPQLLLIAGDVSHSLFAPGRSPVAPPTLPSEHVPSATMSPVDAITWNTTTRGVSVESSLPSSSSVLAATSTSLPPRSRQTSKFRDRPVPVWREGFITPTEESNTSHVIPLVVAFIVGAAFARATSTMTIPSLRGLCRFIPSNAIAKLKGLLKGGTPMQSGTELVLDGVGVSSTVSLVSASITGDQPATDAEGPRPGVYVSAFHGFLSACTIAADTPAVEDSQEIRETVNSVLGMQTEAEDMEAPESNTPASIPVRIVNVSAGAAASPGPQSTSNSAASSQSDMWTGPFVALLPSQHEFTGILYPTGAYLVPLPDSTTPLSPRRAPSGSSKTPPRIASIPDWLCPTYTEQACEEHMKRCGAIVDEMTRQCTRYIAARETLPAARSYLEECVEEQRAYIEELEARLKVQRGQLEAVYAAMKKRQSDIASRRERLQEEQGRMKEERTRVEEERLAVEERRREAEEARLRIAAQRTRAMEERAKLEAKRGALEREHAGMETERLPARGAKMAKEMCDKETQVDEADAGLSEGQLDPREADTVSSSEGERRDESAQDGPDAGAAPGAHEDDKKSGELQQQSHRDANQVSTDRQDQPKEASTSAQQAEPSLEGNQGKPGIHDAEGVDVPMGDHGDEDERIHDGPSSSTLGTSLGPGESHEECDLGLSANAPGLNDPPRSPTSEEVMESPEDSVIPELSGPDGTGSDDVFRYPSSPSSPSSSCPSLISIDRERRSEIEESRPSSPVVQQDEADVVFRYPSASDDDVRSSPTSTNHSPSVSCPDPVTDSVDCSPPRADAAADGESTPAPSTHELPTPQDDAKPTQHGGLTKAFTFSIGTPSLRADQPVLPSHSGASMPFGTLTASSTGSQPLFANMFQLSSTQGSQLAVASDNAGPSTAQDAISDDRPVDEEDSRAAPRRRMQADVIAPSSRRESGNRGRHSRPSGRRRGARGN</sequence>
<dbReference type="Gene3D" id="1.10.510.10">
    <property type="entry name" value="Transferase(Phosphotransferase) domain 1"/>
    <property type="match status" value="1"/>
</dbReference>
<gene>
    <name evidence="2" type="ORF">IEO21_08628</name>
</gene>
<feature type="compositionally biased region" description="Low complexity" evidence="1">
    <location>
        <begin position="1064"/>
        <end position="1077"/>
    </location>
</feature>
<protein>
    <recommendedName>
        <fullName evidence="4">Protein kinase domain-containing protein</fullName>
    </recommendedName>
</protein>
<evidence type="ECO:0000313" key="3">
    <source>
        <dbReference type="Proteomes" id="UP000639403"/>
    </source>
</evidence>
<reference evidence="2" key="2">
    <citation type="journal article" name="Front. Microbiol.">
        <title>Degradative Capacity of Two Strains of Rhodonia placenta: From Phenotype to Genotype.</title>
        <authorList>
            <person name="Kolle M."/>
            <person name="Horta M.A.C."/>
            <person name="Nowrousian M."/>
            <person name="Ohm R.A."/>
            <person name="Benz J.P."/>
            <person name="Pilgard A."/>
        </authorList>
    </citation>
    <scope>NUCLEOTIDE SEQUENCE</scope>
    <source>
        <strain evidence="2">FPRL280</strain>
    </source>
</reference>
<evidence type="ECO:0008006" key="4">
    <source>
        <dbReference type="Google" id="ProtNLM"/>
    </source>
</evidence>
<organism evidence="2 3">
    <name type="scientific">Rhodonia placenta</name>
    <dbReference type="NCBI Taxonomy" id="104341"/>
    <lineage>
        <taxon>Eukaryota</taxon>
        <taxon>Fungi</taxon>
        <taxon>Dikarya</taxon>
        <taxon>Basidiomycota</taxon>
        <taxon>Agaricomycotina</taxon>
        <taxon>Agaricomycetes</taxon>
        <taxon>Polyporales</taxon>
        <taxon>Adustoporiaceae</taxon>
        <taxon>Rhodonia</taxon>
    </lineage>
</organism>
<feature type="region of interest" description="Disordered" evidence="1">
    <location>
        <begin position="909"/>
        <end position="1287"/>
    </location>
</feature>
<feature type="compositionally biased region" description="Polar residues" evidence="1">
    <location>
        <begin position="1020"/>
        <end position="1029"/>
    </location>
</feature>
<feature type="compositionally biased region" description="Basic and acidic residues" evidence="1">
    <location>
        <begin position="989"/>
        <end position="1019"/>
    </location>
</feature>
<dbReference type="InterPro" id="IPR008271">
    <property type="entry name" value="Ser/Thr_kinase_AS"/>
</dbReference>
<dbReference type="GO" id="GO:0004672">
    <property type="term" value="F:protein kinase activity"/>
    <property type="evidence" value="ECO:0007669"/>
    <property type="project" value="InterPro"/>
</dbReference>
<feature type="compositionally biased region" description="Basic residues" evidence="1">
    <location>
        <begin position="1357"/>
        <end position="1373"/>
    </location>
</feature>
<dbReference type="PROSITE" id="PS00108">
    <property type="entry name" value="PROTEIN_KINASE_ST"/>
    <property type="match status" value="1"/>
</dbReference>
<name>A0A8H7NVV5_9APHY</name>
<feature type="compositionally biased region" description="Basic and acidic residues" evidence="1">
    <location>
        <begin position="1149"/>
        <end position="1161"/>
    </location>
</feature>
<dbReference type="SUPFAM" id="SSF56112">
    <property type="entry name" value="Protein kinase-like (PK-like)"/>
    <property type="match status" value="1"/>
</dbReference>
<accession>A0A8H7NVV5</accession>
<comment type="caution">
    <text evidence="2">The sequence shown here is derived from an EMBL/GenBank/DDBJ whole genome shotgun (WGS) entry which is preliminary data.</text>
</comment>
<feature type="compositionally biased region" description="Low complexity" evidence="1">
    <location>
        <begin position="1133"/>
        <end position="1148"/>
    </location>
</feature>
<feature type="compositionally biased region" description="Basic and acidic residues" evidence="1">
    <location>
        <begin position="1040"/>
        <end position="1063"/>
    </location>
</feature>
<feature type="compositionally biased region" description="Polar residues" evidence="1">
    <location>
        <begin position="1301"/>
        <end position="1320"/>
    </location>
</feature>
<reference evidence="2" key="1">
    <citation type="submission" date="2020-11" db="EMBL/GenBank/DDBJ databases">
        <authorList>
            <person name="Koelle M."/>
            <person name="Horta M.A.C."/>
            <person name="Nowrousian M."/>
            <person name="Ohm R.A."/>
            <person name="Benz P."/>
            <person name="Pilgard A."/>
        </authorList>
    </citation>
    <scope>NUCLEOTIDE SEQUENCE</scope>
    <source>
        <strain evidence="2">FPRL280</strain>
    </source>
</reference>
<feature type="region of interest" description="Disordered" evidence="1">
    <location>
        <begin position="1301"/>
        <end position="1373"/>
    </location>
</feature>
<dbReference type="EMBL" id="JADOXO010000323">
    <property type="protein sequence ID" value="KAF9806633.1"/>
    <property type="molecule type" value="Genomic_DNA"/>
</dbReference>
<dbReference type="Proteomes" id="UP000639403">
    <property type="component" value="Unassembled WGS sequence"/>
</dbReference>
<dbReference type="InterPro" id="IPR011009">
    <property type="entry name" value="Kinase-like_dom_sf"/>
</dbReference>
<feature type="compositionally biased region" description="Basic and acidic residues" evidence="1">
    <location>
        <begin position="909"/>
        <end position="944"/>
    </location>
</feature>
<feature type="compositionally biased region" description="Basic and acidic residues" evidence="1">
    <location>
        <begin position="957"/>
        <end position="976"/>
    </location>
</feature>
<feature type="compositionally biased region" description="Low complexity" evidence="1">
    <location>
        <begin position="979"/>
        <end position="988"/>
    </location>
</feature>
<feature type="compositionally biased region" description="Polar residues" evidence="1">
    <location>
        <begin position="1188"/>
        <end position="1199"/>
    </location>
</feature>